<keyword evidence="2" id="KW-0378">Hydrolase</keyword>
<dbReference type="EMBL" id="JBICBT010001152">
    <property type="protein sequence ID" value="KAL3080689.1"/>
    <property type="molecule type" value="Genomic_DNA"/>
</dbReference>
<keyword evidence="4" id="KW-0067">ATP-binding</keyword>
<dbReference type="GO" id="GO:0016787">
    <property type="term" value="F:hydrolase activity"/>
    <property type="evidence" value="ECO:0007669"/>
    <property type="project" value="UniProtKB-KW"/>
</dbReference>
<evidence type="ECO:0000256" key="3">
    <source>
        <dbReference type="ARBA" id="ARBA00022806"/>
    </source>
</evidence>
<evidence type="ECO:0000259" key="5">
    <source>
        <dbReference type="PROSITE" id="PS51194"/>
    </source>
</evidence>
<dbReference type="Gene3D" id="3.40.50.300">
    <property type="entry name" value="P-loop containing nucleotide triphosphate hydrolases"/>
    <property type="match status" value="1"/>
</dbReference>
<evidence type="ECO:0000256" key="2">
    <source>
        <dbReference type="ARBA" id="ARBA00022801"/>
    </source>
</evidence>
<dbReference type="CDD" id="cd18791">
    <property type="entry name" value="SF2_C_RHA"/>
    <property type="match status" value="1"/>
</dbReference>
<proteinExistence type="predicted"/>
<keyword evidence="1" id="KW-0547">Nucleotide-binding</keyword>
<evidence type="ECO:0000313" key="6">
    <source>
        <dbReference type="EMBL" id="KAL3080689.1"/>
    </source>
</evidence>
<protein>
    <recommendedName>
        <fullName evidence="5">Helicase C-terminal domain-containing protein</fullName>
    </recommendedName>
</protein>
<dbReference type="AlphaFoldDB" id="A0ABD2IKR0"/>
<accession>A0ABD2IKR0</accession>
<organism evidence="6 7">
    <name type="scientific">Heterodera trifolii</name>
    <dbReference type="NCBI Taxonomy" id="157864"/>
    <lineage>
        <taxon>Eukaryota</taxon>
        <taxon>Metazoa</taxon>
        <taxon>Ecdysozoa</taxon>
        <taxon>Nematoda</taxon>
        <taxon>Chromadorea</taxon>
        <taxon>Rhabditida</taxon>
        <taxon>Tylenchina</taxon>
        <taxon>Tylenchomorpha</taxon>
        <taxon>Tylenchoidea</taxon>
        <taxon>Heteroderidae</taxon>
        <taxon>Heteroderinae</taxon>
        <taxon>Heterodera</taxon>
    </lineage>
</organism>
<comment type="caution">
    <text evidence="6">The sequence shown here is derived from an EMBL/GenBank/DDBJ whole genome shotgun (WGS) entry which is preliminary data.</text>
</comment>
<dbReference type="PROSITE" id="PS51194">
    <property type="entry name" value="HELICASE_CTER"/>
    <property type="match status" value="1"/>
</dbReference>
<dbReference type="Proteomes" id="UP001620626">
    <property type="component" value="Unassembled WGS sequence"/>
</dbReference>
<dbReference type="GO" id="GO:0004386">
    <property type="term" value="F:helicase activity"/>
    <property type="evidence" value="ECO:0007669"/>
    <property type="project" value="UniProtKB-KW"/>
</dbReference>
<keyword evidence="3" id="KW-0347">Helicase</keyword>
<dbReference type="PANTHER" id="PTHR18934">
    <property type="entry name" value="ATP-DEPENDENT RNA HELICASE"/>
    <property type="match status" value="1"/>
</dbReference>
<sequence length="275" mass="31151">MKRGYPLKLIIMSATLKLQDFLRQRLFSSIQPKVVSVQARQFPVTIYFERRTPTNYLEATFKKVCKIHEEYPAGGILVFVTGQREVTHLGQTARKQIHKNICIKITEKRENEKVSTEERDKRGGGRGTTALTTTSSELRIWTLKMKRGKIPFLGLDDESLNASQSFKKHPPLLAIPLYSLLPLCVVSTNVAETSLTIPNVRYVIDAGREKKREYDPITGVSRFVVGWCSKASADQRSGRAGRVQSGYAFRLYSSAVYEDMRDHSAPEILNKPIDN</sequence>
<reference evidence="6 7" key="1">
    <citation type="submission" date="2024-10" db="EMBL/GenBank/DDBJ databases">
        <authorList>
            <person name="Kim D."/>
        </authorList>
    </citation>
    <scope>NUCLEOTIDE SEQUENCE [LARGE SCALE GENOMIC DNA]</scope>
    <source>
        <strain evidence="6">BH-2024</strain>
    </source>
</reference>
<dbReference type="InterPro" id="IPR027417">
    <property type="entry name" value="P-loop_NTPase"/>
</dbReference>
<dbReference type="GO" id="GO:0005524">
    <property type="term" value="F:ATP binding"/>
    <property type="evidence" value="ECO:0007669"/>
    <property type="project" value="UniProtKB-KW"/>
</dbReference>
<dbReference type="SUPFAM" id="SSF52540">
    <property type="entry name" value="P-loop containing nucleoside triphosphate hydrolases"/>
    <property type="match status" value="1"/>
</dbReference>
<dbReference type="SMART" id="SM00490">
    <property type="entry name" value="HELICc"/>
    <property type="match status" value="1"/>
</dbReference>
<keyword evidence="7" id="KW-1185">Reference proteome</keyword>
<name>A0ABD2IKR0_9BILA</name>
<evidence type="ECO:0000313" key="7">
    <source>
        <dbReference type="Proteomes" id="UP001620626"/>
    </source>
</evidence>
<dbReference type="PANTHER" id="PTHR18934:SF99">
    <property type="entry name" value="ATP-DEPENDENT RNA HELICASE DHX37-RELATED"/>
    <property type="match status" value="1"/>
</dbReference>
<dbReference type="Pfam" id="PF00271">
    <property type="entry name" value="Helicase_C"/>
    <property type="match status" value="1"/>
</dbReference>
<evidence type="ECO:0000256" key="1">
    <source>
        <dbReference type="ARBA" id="ARBA00022741"/>
    </source>
</evidence>
<gene>
    <name evidence="6" type="ORF">niasHT_033246</name>
</gene>
<feature type="domain" description="Helicase C-terminal" evidence="5">
    <location>
        <begin position="108"/>
        <end position="275"/>
    </location>
</feature>
<dbReference type="InterPro" id="IPR001650">
    <property type="entry name" value="Helicase_C-like"/>
</dbReference>
<evidence type="ECO:0000256" key="4">
    <source>
        <dbReference type="ARBA" id="ARBA00022840"/>
    </source>
</evidence>